<accession>A0AAV9UCN6</accession>
<keyword evidence="5" id="KW-1185">Reference proteome</keyword>
<evidence type="ECO:0000256" key="2">
    <source>
        <dbReference type="SAM" id="SignalP"/>
    </source>
</evidence>
<reference evidence="4 5" key="1">
    <citation type="submission" date="2019-10" db="EMBL/GenBank/DDBJ databases">
        <authorList>
            <person name="Palmer J.M."/>
        </authorList>
    </citation>
    <scope>NUCLEOTIDE SEQUENCE [LARGE SCALE GENOMIC DNA]</scope>
    <source>
        <strain evidence="4 5">TWF696</strain>
    </source>
</reference>
<feature type="domain" description="Yeast cell wall synthesis Kre9/Knh1-like N-terminal" evidence="3">
    <location>
        <begin position="31"/>
        <end position="115"/>
    </location>
</feature>
<sequence>MRFISFLLAAWLAVLPSFAEPQYKINAFTAPLGGDLVTAGTSFQVRWINIGGGIVNLVLVRGDPSNLLTVGAIAAGISNTGEFNWNVPSNLTPGNDYSIEIQSGAERNYTPLFSVVNLAPVYGGVGPQVTSASYTGPPTALVEKTTDAGSILTESYPIDATKTESDIVESSTLIFPSPTEEPASTDKIITVDASLTYSMSVITYSTTMATVISGSTSSYVSNATTTTSSLVVPTEGSFANHLEVGGSASLVMVLVGLLAIF</sequence>
<evidence type="ECO:0000256" key="1">
    <source>
        <dbReference type="ARBA" id="ARBA00022729"/>
    </source>
</evidence>
<organism evidence="4 5">
    <name type="scientific">Orbilia brochopaga</name>
    <dbReference type="NCBI Taxonomy" id="3140254"/>
    <lineage>
        <taxon>Eukaryota</taxon>
        <taxon>Fungi</taxon>
        <taxon>Dikarya</taxon>
        <taxon>Ascomycota</taxon>
        <taxon>Pezizomycotina</taxon>
        <taxon>Orbiliomycetes</taxon>
        <taxon>Orbiliales</taxon>
        <taxon>Orbiliaceae</taxon>
        <taxon>Orbilia</taxon>
    </lineage>
</organism>
<keyword evidence="1 2" id="KW-0732">Signal</keyword>
<gene>
    <name evidence="4" type="ORF">TWF696_001297</name>
</gene>
<dbReference type="EMBL" id="JAVHNQ010000010">
    <property type="protein sequence ID" value="KAK6337818.1"/>
    <property type="molecule type" value="Genomic_DNA"/>
</dbReference>
<feature type="signal peptide" evidence="2">
    <location>
        <begin position="1"/>
        <end position="19"/>
    </location>
</feature>
<proteinExistence type="predicted"/>
<protein>
    <recommendedName>
        <fullName evidence="3">Yeast cell wall synthesis Kre9/Knh1-like N-terminal domain-containing protein</fullName>
    </recommendedName>
</protein>
<comment type="caution">
    <text evidence="4">The sequence shown here is derived from an EMBL/GenBank/DDBJ whole genome shotgun (WGS) entry which is preliminary data.</text>
</comment>
<evidence type="ECO:0000313" key="5">
    <source>
        <dbReference type="Proteomes" id="UP001375240"/>
    </source>
</evidence>
<evidence type="ECO:0000259" key="3">
    <source>
        <dbReference type="Pfam" id="PF10342"/>
    </source>
</evidence>
<dbReference type="PANTHER" id="PTHR40633:SF1">
    <property type="entry name" value="GPI ANCHORED SERINE-THREONINE RICH PROTEIN (AFU_ORTHOLOGUE AFUA_1G03630)"/>
    <property type="match status" value="1"/>
</dbReference>
<dbReference type="AlphaFoldDB" id="A0AAV9UCN6"/>
<feature type="chain" id="PRO_5043900405" description="Yeast cell wall synthesis Kre9/Knh1-like N-terminal domain-containing protein" evidence="2">
    <location>
        <begin position="20"/>
        <end position="261"/>
    </location>
</feature>
<dbReference type="InterPro" id="IPR018466">
    <property type="entry name" value="Kre9/Knh1-like_N"/>
</dbReference>
<dbReference type="Pfam" id="PF10342">
    <property type="entry name" value="Kre9_KNH"/>
    <property type="match status" value="1"/>
</dbReference>
<dbReference type="Proteomes" id="UP001375240">
    <property type="component" value="Unassembled WGS sequence"/>
</dbReference>
<name>A0AAV9UCN6_9PEZI</name>
<dbReference type="InterPro" id="IPR052982">
    <property type="entry name" value="SRP1/TIP1-like"/>
</dbReference>
<evidence type="ECO:0000313" key="4">
    <source>
        <dbReference type="EMBL" id="KAK6337818.1"/>
    </source>
</evidence>
<dbReference type="PANTHER" id="PTHR40633">
    <property type="entry name" value="MATRIX PROTEIN, PUTATIVE (AFU_ORTHOLOGUE AFUA_8G05410)-RELATED"/>
    <property type="match status" value="1"/>
</dbReference>